<evidence type="ECO:0000313" key="1">
    <source>
        <dbReference type="EMBL" id="KAK4007777.1"/>
    </source>
</evidence>
<dbReference type="EMBL" id="JAOYFB010000002">
    <property type="protein sequence ID" value="KAK4007777.1"/>
    <property type="molecule type" value="Genomic_DNA"/>
</dbReference>
<gene>
    <name evidence="1" type="ORF">OUZ56_012929</name>
</gene>
<evidence type="ECO:0000313" key="2">
    <source>
        <dbReference type="Proteomes" id="UP001234178"/>
    </source>
</evidence>
<name>A0ABQ9Z4F9_9CRUS</name>
<comment type="caution">
    <text evidence="1">The sequence shown here is derived from an EMBL/GenBank/DDBJ whole genome shotgun (WGS) entry which is preliminary data.</text>
</comment>
<organism evidence="1 2">
    <name type="scientific">Daphnia magna</name>
    <dbReference type="NCBI Taxonomy" id="35525"/>
    <lineage>
        <taxon>Eukaryota</taxon>
        <taxon>Metazoa</taxon>
        <taxon>Ecdysozoa</taxon>
        <taxon>Arthropoda</taxon>
        <taxon>Crustacea</taxon>
        <taxon>Branchiopoda</taxon>
        <taxon>Diplostraca</taxon>
        <taxon>Cladocera</taxon>
        <taxon>Anomopoda</taxon>
        <taxon>Daphniidae</taxon>
        <taxon>Daphnia</taxon>
    </lineage>
</organism>
<reference evidence="1 2" key="1">
    <citation type="journal article" date="2023" name="Nucleic Acids Res.">
        <title>The hologenome of Daphnia magna reveals possible DNA methylation and microbiome-mediated evolution of the host genome.</title>
        <authorList>
            <person name="Chaturvedi A."/>
            <person name="Li X."/>
            <person name="Dhandapani V."/>
            <person name="Marshall H."/>
            <person name="Kissane S."/>
            <person name="Cuenca-Cambronero M."/>
            <person name="Asole G."/>
            <person name="Calvet F."/>
            <person name="Ruiz-Romero M."/>
            <person name="Marangio P."/>
            <person name="Guigo R."/>
            <person name="Rago D."/>
            <person name="Mirbahai L."/>
            <person name="Eastwood N."/>
            <person name="Colbourne J.K."/>
            <person name="Zhou J."/>
            <person name="Mallon E."/>
            <person name="Orsini L."/>
        </authorList>
    </citation>
    <scope>NUCLEOTIDE SEQUENCE [LARGE SCALE GENOMIC DNA]</scope>
    <source>
        <strain evidence="1">LRV0_1</strain>
    </source>
</reference>
<dbReference type="Proteomes" id="UP001234178">
    <property type="component" value="Unassembled WGS sequence"/>
</dbReference>
<protein>
    <submittedName>
        <fullName evidence="1">Uncharacterized protein</fullName>
    </submittedName>
</protein>
<proteinExistence type="predicted"/>
<keyword evidence="2" id="KW-1185">Reference proteome</keyword>
<sequence>MFRCRPRHLINSSFCPKASSTPSASTGGAKTITYAALSITAPPGDDSGGDKKFSGVFNEGSSAPADGAAVITKVFGRTRWRAVLMDTHRHRVRLPGDDSEREGYACCGDRHQTMLK</sequence>
<accession>A0ABQ9Z4F9</accession>